<proteinExistence type="predicted"/>
<protein>
    <submittedName>
        <fullName evidence="1">Uncharacterized protein</fullName>
    </submittedName>
</protein>
<organism evidence="1 2">
    <name type="scientific">Tetranychus urticae</name>
    <name type="common">Two-spotted spider mite</name>
    <dbReference type="NCBI Taxonomy" id="32264"/>
    <lineage>
        <taxon>Eukaryota</taxon>
        <taxon>Metazoa</taxon>
        <taxon>Ecdysozoa</taxon>
        <taxon>Arthropoda</taxon>
        <taxon>Chelicerata</taxon>
        <taxon>Arachnida</taxon>
        <taxon>Acari</taxon>
        <taxon>Acariformes</taxon>
        <taxon>Trombidiformes</taxon>
        <taxon>Prostigmata</taxon>
        <taxon>Eleutherengona</taxon>
        <taxon>Raphignathae</taxon>
        <taxon>Tetranychoidea</taxon>
        <taxon>Tetranychidae</taxon>
        <taxon>Tetranychus</taxon>
    </lineage>
</organism>
<dbReference type="HOGENOM" id="CLU_3419682_0_0_1"/>
<accession>T1L3R6</accession>
<reference evidence="1" key="2">
    <citation type="submission" date="2015-06" db="UniProtKB">
        <authorList>
            <consortium name="EnsemblMetazoa"/>
        </authorList>
    </citation>
    <scope>IDENTIFICATION</scope>
</reference>
<dbReference type="EnsemblMetazoa" id="tetur36g00860.1">
    <property type="protein sequence ID" value="tetur36g00860.1"/>
    <property type="gene ID" value="tetur36g00860"/>
</dbReference>
<sequence>MKHRRRILYNLTNSVGYVIGSSSLK</sequence>
<dbReference type="Proteomes" id="UP000015104">
    <property type="component" value="Unassembled WGS sequence"/>
</dbReference>
<reference evidence="2" key="1">
    <citation type="submission" date="2011-08" db="EMBL/GenBank/DDBJ databases">
        <authorList>
            <person name="Rombauts S."/>
        </authorList>
    </citation>
    <scope>NUCLEOTIDE SEQUENCE</scope>
    <source>
        <strain evidence="2">London</strain>
    </source>
</reference>
<keyword evidence="2" id="KW-1185">Reference proteome</keyword>
<dbReference type="AlphaFoldDB" id="T1L3R6"/>
<evidence type="ECO:0000313" key="1">
    <source>
        <dbReference type="EnsemblMetazoa" id="tetur36g00860.1"/>
    </source>
</evidence>
<name>T1L3R6_TETUR</name>
<evidence type="ECO:0000313" key="2">
    <source>
        <dbReference type="Proteomes" id="UP000015104"/>
    </source>
</evidence>
<dbReference type="EMBL" id="CAEY01001042">
    <property type="status" value="NOT_ANNOTATED_CDS"/>
    <property type="molecule type" value="Genomic_DNA"/>
</dbReference>